<dbReference type="Proteomes" id="UP001500552">
    <property type="component" value="Unassembled WGS sequence"/>
</dbReference>
<dbReference type="RefSeq" id="WP_345159890.1">
    <property type="nucleotide sequence ID" value="NZ_BAABHC010000015.1"/>
</dbReference>
<evidence type="ECO:0000313" key="3">
    <source>
        <dbReference type="Proteomes" id="UP001500552"/>
    </source>
</evidence>
<protein>
    <recommendedName>
        <fullName evidence="1">Helix-turn-helix domain-containing protein</fullName>
    </recommendedName>
</protein>
<reference evidence="3" key="1">
    <citation type="journal article" date="2019" name="Int. J. Syst. Evol. Microbiol.">
        <title>The Global Catalogue of Microorganisms (GCM) 10K type strain sequencing project: providing services to taxonomists for standard genome sequencing and annotation.</title>
        <authorList>
            <consortium name="The Broad Institute Genomics Platform"/>
            <consortium name="The Broad Institute Genome Sequencing Center for Infectious Disease"/>
            <person name="Wu L."/>
            <person name="Ma J."/>
        </authorList>
    </citation>
    <scope>NUCLEOTIDE SEQUENCE [LARGE SCALE GENOMIC DNA]</scope>
    <source>
        <strain evidence="3">JCM 17926</strain>
    </source>
</reference>
<dbReference type="Pfam" id="PF12728">
    <property type="entry name" value="HTH_17"/>
    <property type="match status" value="1"/>
</dbReference>
<dbReference type="SUPFAM" id="SSF46955">
    <property type="entry name" value="Putative DNA-binding domain"/>
    <property type="match status" value="1"/>
</dbReference>
<evidence type="ECO:0000259" key="1">
    <source>
        <dbReference type="Pfam" id="PF12728"/>
    </source>
</evidence>
<sequence length="118" mass="13761">MTHNPFENIDNRLRSIETMIQYLSEMLAAQHQPQRAVTGHNLTVKDAADMLKVSVSTIYSHVSKQTIPVCKRGNRLYFSEEDLLSWVRAGRNVTVDEMRREAVQNTVNQFKKRKNKHY</sequence>
<dbReference type="EMBL" id="BAABHC010000015">
    <property type="protein sequence ID" value="GAA4435524.1"/>
    <property type="molecule type" value="Genomic_DNA"/>
</dbReference>
<organism evidence="2 3">
    <name type="scientific">Pontibacter saemangeumensis</name>
    <dbReference type="NCBI Taxonomy" id="1084525"/>
    <lineage>
        <taxon>Bacteria</taxon>
        <taxon>Pseudomonadati</taxon>
        <taxon>Bacteroidota</taxon>
        <taxon>Cytophagia</taxon>
        <taxon>Cytophagales</taxon>
        <taxon>Hymenobacteraceae</taxon>
        <taxon>Pontibacter</taxon>
    </lineage>
</organism>
<dbReference type="InterPro" id="IPR010093">
    <property type="entry name" value="SinI_DNA-bd"/>
</dbReference>
<accession>A0ABP8LSA5</accession>
<evidence type="ECO:0000313" key="2">
    <source>
        <dbReference type="EMBL" id="GAA4435524.1"/>
    </source>
</evidence>
<dbReference type="InterPro" id="IPR041657">
    <property type="entry name" value="HTH_17"/>
</dbReference>
<gene>
    <name evidence="2" type="ORF">GCM10023188_27600</name>
</gene>
<dbReference type="InterPro" id="IPR009061">
    <property type="entry name" value="DNA-bd_dom_put_sf"/>
</dbReference>
<comment type="caution">
    <text evidence="2">The sequence shown here is derived from an EMBL/GenBank/DDBJ whole genome shotgun (WGS) entry which is preliminary data.</text>
</comment>
<feature type="domain" description="Helix-turn-helix" evidence="1">
    <location>
        <begin position="42"/>
        <end position="90"/>
    </location>
</feature>
<keyword evidence="3" id="KW-1185">Reference proteome</keyword>
<proteinExistence type="predicted"/>
<name>A0ABP8LSA5_9BACT</name>
<dbReference type="NCBIfam" id="TIGR01764">
    <property type="entry name" value="excise"/>
    <property type="match status" value="1"/>
</dbReference>